<organism evidence="2 3">
    <name type="scientific">Rhynchophorus ferrugineus</name>
    <name type="common">Red palm weevil</name>
    <name type="synonym">Curculio ferrugineus</name>
    <dbReference type="NCBI Taxonomy" id="354439"/>
    <lineage>
        <taxon>Eukaryota</taxon>
        <taxon>Metazoa</taxon>
        <taxon>Ecdysozoa</taxon>
        <taxon>Arthropoda</taxon>
        <taxon>Hexapoda</taxon>
        <taxon>Insecta</taxon>
        <taxon>Pterygota</taxon>
        <taxon>Neoptera</taxon>
        <taxon>Endopterygota</taxon>
        <taxon>Coleoptera</taxon>
        <taxon>Polyphaga</taxon>
        <taxon>Cucujiformia</taxon>
        <taxon>Curculionidae</taxon>
        <taxon>Dryophthorinae</taxon>
        <taxon>Rhynchophorus</taxon>
    </lineage>
</organism>
<evidence type="ECO:0000256" key="1">
    <source>
        <dbReference type="SAM" id="MobiDB-lite"/>
    </source>
</evidence>
<keyword evidence="3" id="KW-1185">Reference proteome</keyword>
<comment type="caution">
    <text evidence="2">The sequence shown here is derived from an EMBL/GenBank/DDBJ whole genome shotgun (WGS) entry which is preliminary data.</text>
</comment>
<evidence type="ECO:0000313" key="2">
    <source>
        <dbReference type="EMBL" id="KAF7270091.1"/>
    </source>
</evidence>
<name>A0A834M6P3_RHYFE</name>
<proteinExistence type="predicted"/>
<feature type="region of interest" description="Disordered" evidence="1">
    <location>
        <begin position="49"/>
        <end position="101"/>
    </location>
</feature>
<dbReference type="AlphaFoldDB" id="A0A834M6P3"/>
<evidence type="ECO:0000313" key="3">
    <source>
        <dbReference type="Proteomes" id="UP000625711"/>
    </source>
</evidence>
<protein>
    <submittedName>
        <fullName evidence="2">Uncharacterized protein</fullName>
    </submittedName>
</protein>
<dbReference type="EMBL" id="JAACXV010014138">
    <property type="protein sequence ID" value="KAF7270091.1"/>
    <property type="molecule type" value="Genomic_DNA"/>
</dbReference>
<gene>
    <name evidence="2" type="ORF">GWI33_016917</name>
</gene>
<reference evidence="2" key="1">
    <citation type="submission" date="2020-08" db="EMBL/GenBank/DDBJ databases">
        <title>Genome sequencing and assembly of the red palm weevil Rhynchophorus ferrugineus.</title>
        <authorList>
            <person name="Dias G.B."/>
            <person name="Bergman C.M."/>
            <person name="Manee M."/>
        </authorList>
    </citation>
    <scope>NUCLEOTIDE SEQUENCE</scope>
    <source>
        <strain evidence="2">AA-2017</strain>
        <tissue evidence="2">Whole larva</tissue>
    </source>
</reference>
<feature type="compositionally biased region" description="Basic residues" evidence="1">
    <location>
        <begin position="69"/>
        <end position="82"/>
    </location>
</feature>
<dbReference type="Proteomes" id="UP000625711">
    <property type="component" value="Unassembled WGS sequence"/>
</dbReference>
<accession>A0A834M6P3</accession>
<sequence>MEPICAYAKTGDALNRPTLVFWLSIVPNANRNNRIGYPVRSEGRREIEAALTDSRSRPCAARPLEIHPRRNAASKSKTRRNRSSPGRRPGRPMGEGGSRVLRFTACRDFRAGPGRCS</sequence>